<evidence type="ECO:0000256" key="1">
    <source>
        <dbReference type="ARBA" id="ARBA00006484"/>
    </source>
</evidence>
<dbReference type="SUPFAM" id="SSF51735">
    <property type="entry name" value="NAD(P)-binding Rossmann-fold domains"/>
    <property type="match status" value="1"/>
</dbReference>
<comment type="similarity">
    <text evidence="1">Belongs to the short-chain dehydrogenases/reductases (SDR) family.</text>
</comment>
<dbReference type="AlphaFoldDB" id="A0A382YI84"/>
<feature type="non-terminal residue" evidence="2">
    <location>
        <position position="251"/>
    </location>
</feature>
<dbReference type="Gene3D" id="3.40.50.720">
    <property type="entry name" value="NAD(P)-binding Rossmann-like Domain"/>
    <property type="match status" value="1"/>
</dbReference>
<organism evidence="2">
    <name type="scientific">marine metagenome</name>
    <dbReference type="NCBI Taxonomy" id="408172"/>
    <lineage>
        <taxon>unclassified sequences</taxon>
        <taxon>metagenomes</taxon>
        <taxon>ecological metagenomes</taxon>
    </lineage>
</organism>
<evidence type="ECO:0008006" key="3">
    <source>
        <dbReference type="Google" id="ProtNLM"/>
    </source>
</evidence>
<dbReference type="InterPro" id="IPR002347">
    <property type="entry name" value="SDR_fam"/>
</dbReference>
<evidence type="ECO:0000313" key="2">
    <source>
        <dbReference type="EMBL" id="SVD82535.1"/>
    </source>
</evidence>
<dbReference type="Pfam" id="PF13561">
    <property type="entry name" value="adh_short_C2"/>
    <property type="match status" value="1"/>
</dbReference>
<accession>A0A382YI84</accession>
<dbReference type="PRINTS" id="PR00081">
    <property type="entry name" value="GDHRDH"/>
</dbReference>
<dbReference type="InterPro" id="IPR036291">
    <property type="entry name" value="NAD(P)-bd_dom_sf"/>
</dbReference>
<dbReference type="PANTHER" id="PTHR42760">
    <property type="entry name" value="SHORT-CHAIN DEHYDROGENASES/REDUCTASES FAMILY MEMBER"/>
    <property type="match status" value="1"/>
</dbReference>
<gene>
    <name evidence="2" type="ORF">METZ01_LOCUS435389</name>
</gene>
<dbReference type="GO" id="GO:0016616">
    <property type="term" value="F:oxidoreductase activity, acting on the CH-OH group of donors, NAD or NADP as acceptor"/>
    <property type="evidence" value="ECO:0007669"/>
    <property type="project" value="TreeGrafter"/>
</dbReference>
<name>A0A382YI84_9ZZZZ</name>
<protein>
    <recommendedName>
        <fullName evidence="3">SDR family oxidoreductase</fullName>
    </recommendedName>
</protein>
<proteinExistence type="inferred from homology"/>
<sequence>MKGPDGCSRYSPQWAPDRHLATALPPLFRPWAVAVLAPATRGDPMSRRDEGRLAGKVACITGAGSGLGRAMALRFAEEGATIAAQDLRWETADETVKLLDGDGHRAFGGDVSDEGDMVSMFAQIHGAWGRLDVQVNNAGVSRLPGDGFEEMMAGEGSQITLMGYAAFSKMLAIHAGGTFLCTRGAVKLMGEGGSVVTLSSIAGLSGWGPVHYSSAKGAVLGFTRAASKELGARGIRINAIAPGVIDTPMTA</sequence>
<dbReference type="PRINTS" id="PR00080">
    <property type="entry name" value="SDRFAMILY"/>
</dbReference>
<dbReference type="EMBL" id="UINC01175749">
    <property type="protein sequence ID" value="SVD82535.1"/>
    <property type="molecule type" value="Genomic_DNA"/>
</dbReference>
<reference evidence="2" key="1">
    <citation type="submission" date="2018-05" db="EMBL/GenBank/DDBJ databases">
        <authorList>
            <person name="Lanie J.A."/>
            <person name="Ng W.-L."/>
            <person name="Kazmierczak K.M."/>
            <person name="Andrzejewski T.M."/>
            <person name="Davidsen T.M."/>
            <person name="Wayne K.J."/>
            <person name="Tettelin H."/>
            <person name="Glass J.I."/>
            <person name="Rusch D."/>
            <person name="Podicherti R."/>
            <person name="Tsui H.-C.T."/>
            <person name="Winkler M.E."/>
        </authorList>
    </citation>
    <scope>NUCLEOTIDE SEQUENCE</scope>
</reference>